<keyword evidence="9" id="KW-1185">Reference proteome</keyword>
<keyword evidence="4 5" id="KW-0472">Membrane</keyword>
<keyword evidence="5" id="KW-0813">Transport</keyword>
<keyword evidence="3 5" id="KW-1133">Transmembrane helix</keyword>
<feature type="transmembrane region" description="Helical" evidence="5">
    <location>
        <begin position="132"/>
        <end position="149"/>
    </location>
</feature>
<feature type="domain" description="ABC transmembrane type-1" evidence="7">
    <location>
        <begin position="95"/>
        <end position="307"/>
    </location>
</feature>
<sequence length="319" mass="35293">MSTNTPVTVRRRSGSGAPAGSGRPGRAGPRRRRTARVHLLMLAPAFLLVIGILVPFVQGVVKSFTNEKAYIANPSFIGLDNYIALFSNERFRTGLLLTLLYVVVVLAVQLPLGLGIAVLLERSTVVRRIGRNILVLPLLIPPIVAGLMWKTMMQPSAGVLNYLLAFAGVGDIPWLTDPSTALLSVVLIDTWAFTPFSALIMLAGLQSMPDYLREAAHVDGASRWQAFRYVSLPWLAPYIVLVALFRVADSLKQFDFIWPVTRGGPLNSTRLLHVQGYEEAFRFSSPAMAMAIIFVLWIIVYGVSFFLLRLWRRTVNAVE</sequence>
<evidence type="ECO:0000313" key="9">
    <source>
        <dbReference type="Proteomes" id="UP000181980"/>
    </source>
</evidence>
<dbReference type="CDD" id="cd06261">
    <property type="entry name" value="TM_PBP2"/>
    <property type="match status" value="1"/>
</dbReference>
<dbReference type="EMBL" id="FNUC01000004">
    <property type="protein sequence ID" value="SEF18804.1"/>
    <property type="molecule type" value="Genomic_DNA"/>
</dbReference>
<dbReference type="Proteomes" id="UP000181980">
    <property type="component" value="Unassembled WGS sequence"/>
</dbReference>
<feature type="region of interest" description="Disordered" evidence="6">
    <location>
        <begin position="1"/>
        <end position="31"/>
    </location>
</feature>
<dbReference type="Pfam" id="PF00528">
    <property type="entry name" value="BPD_transp_1"/>
    <property type="match status" value="1"/>
</dbReference>
<dbReference type="PANTHER" id="PTHR43759:SF1">
    <property type="entry name" value="GLUCOSE IMPORT SYSTEM PERMEASE PROTEIN GLCT"/>
    <property type="match status" value="1"/>
</dbReference>
<feature type="transmembrane region" description="Helical" evidence="5">
    <location>
        <begin position="287"/>
        <end position="308"/>
    </location>
</feature>
<accession>A0A1H5PYS3</accession>
<evidence type="ECO:0000256" key="2">
    <source>
        <dbReference type="ARBA" id="ARBA00022692"/>
    </source>
</evidence>
<proteinExistence type="inferred from homology"/>
<evidence type="ECO:0000256" key="3">
    <source>
        <dbReference type="ARBA" id="ARBA00022989"/>
    </source>
</evidence>
<keyword evidence="2 5" id="KW-0812">Transmembrane</keyword>
<comment type="similarity">
    <text evidence="5">Belongs to the binding-protein-dependent transport system permease family.</text>
</comment>
<organism evidence="8 9">
    <name type="scientific">Jiangella alba</name>
    <dbReference type="NCBI Taxonomy" id="561176"/>
    <lineage>
        <taxon>Bacteria</taxon>
        <taxon>Bacillati</taxon>
        <taxon>Actinomycetota</taxon>
        <taxon>Actinomycetes</taxon>
        <taxon>Jiangellales</taxon>
        <taxon>Jiangellaceae</taxon>
        <taxon>Jiangella</taxon>
    </lineage>
</organism>
<dbReference type="PANTHER" id="PTHR43759">
    <property type="entry name" value="TREHALOSE TRANSPORT SYSTEM PERMEASE PROTEIN SUGA"/>
    <property type="match status" value="1"/>
</dbReference>
<protein>
    <submittedName>
        <fullName evidence="8">Carbohydrate ABC transporter membrane protein 1, CUT1 family</fullName>
    </submittedName>
</protein>
<name>A0A1H5PYS3_9ACTN</name>
<dbReference type="SUPFAM" id="SSF161098">
    <property type="entry name" value="MetI-like"/>
    <property type="match status" value="1"/>
</dbReference>
<dbReference type="GO" id="GO:0055085">
    <property type="term" value="P:transmembrane transport"/>
    <property type="evidence" value="ECO:0007669"/>
    <property type="project" value="InterPro"/>
</dbReference>
<dbReference type="Gene3D" id="1.10.3720.10">
    <property type="entry name" value="MetI-like"/>
    <property type="match status" value="1"/>
</dbReference>
<dbReference type="STRING" id="561176.SAMN04488561_6875"/>
<gene>
    <name evidence="8" type="ORF">SAMN04488561_6875</name>
</gene>
<comment type="subcellular location">
    <subcellularLocation>
        <location evidence="5">Cell membrane</location>
        <topology evidence="5">Multi-pass membrane protein</topology>
    </subcellularLocation>
    <subcellularLocation>
        <location evidence="1">Membrane</location>
        <topology evidence="1">Multi-pass membrane protein</topology>
    </subcellularLocation>
</comment>
<dbReference type="InterPro" id="IPR000515">
    <property type="entry name" value="MetI-like"/>
</dbReference>
<feature type="transmembrane region" description="Helical" evidence="5">
    <location>
        <begin position="39"/>
        <end position="57"/>
    </location>
</feature>
<dbReference type="RefSeq" id="WP_083288627.1">
    <property type="nucleotide sequence ID" value="NZ_FNUC01000004.1"/>
</dbReference>
<dbReference type="OrthoDB" id="4053402at2"/>
<dbReference type="AlphaFoldDB" id="A0A1H5PYS3"/>
<evidence type="ECO:0000256" key="1">
    <source>
        <dbReference type="ARBA" id="ARBA00004141"/>
    </source>
</evidence>
<dbReference type="GO" id="GO:0005886">
    <property type="term" value="C:plasma membrane"/>
    <property type="evidence" value="ECO:0007669"/>
    <property type="project" value="UniProtKB-SubCell"/>
</dbReference>
<feature type="transmembrane region" description="Helical" evidence="5">
    <location>
        <begin position="181"/>
        <end position="205"/>
    </location>
</feature>
<evidence type="ECO:0000256" key="5">
    <source>
        <dbReference type="RuleBase" id="RU363032"/>
    </source>
</evidence>
<dbReference type="InterPro" id="IPR052730">
    <property type="entry name" value="Sugar_ABC_transporter"/>
</dbReference>
<evidence type="ECO:0000256" key="6">
    <source>
        <dbReference type="SAM" id="MobiDB-lite"/>
    </source>
</evidence>
<evidence type="ECO:0000313" key="8">
    <source>
        <dbReference type="EMBL" id="SEF18804.1"/>
    </source>
</evidence>
<feature type="transmembrane region" description="Helical" evidence="5">
    <location>
        <begin position="226"/>
        <end position="248"/>
    </location>
</feature>
<evidence type="ECO:0000259" key="7">
    <source>
        <dbReference type="PROSITE" id="PS50928"/>
    </source>
</evidence>
<evidence type="ECO:0000256" key="4">
    <source>
        <dbReference type="ARBA" id="ARBA00023136"/>
    </source>
</evidence>
<dbReference type="InterPro" id="IPR035906">
    <property type="entry name" value="MetI-like_sf"/>
</dbReference>
<feature type="transmembrane region" description="Helical" evidence="5">
    <location>
        <begin position="95"/>
        <end position="120"/>
    </location>
</feature>
<reference evidence="9" key="1">
    <citation type="submission" date="2016-10" db="EMBL/GenBank/DDBJ databases">
        <authorList>
            <person name="Varghese N."/>
            <person name="Submissions S."/>
        </authorList>
    </citation>
    <scope>NUCLEOTIDE SEQUENCE [LARGE SCALE GENOMIC DNA]</scope>
    <source>
        <strain evidence="9">DSM 45237</strain>
    </source>
</reference>
<dbReference type="PROSITE" id="PS50928">
    <property type="entry name" value="ABC_TM1"/>
    <property type="match status" value="1"/>
</dbReference>